<evidence type="ECO:0000313" key="3">
    <source>
        <dbReference type="Proteomes" id="UP000077628"/>
    </source>
</evidence>
<proteinExistence type="predicted"/>
<reference evidence="3" key="1">
    <citation type="submission" date="2016-03" db="EMBL/GenBank/DDBJ databases">
        <authorList>
            <person name="Heylen K."/>
            <person name="De Vos P."/>
            <person name="Vekeman B."/>
        </authorList>
    </citation>
    <scope>NUCLEOTIDE SEQUENCE [LARGE SCALE GENOMIC DNA]</scope>
    <source>
        <strain evidence="3">R-45383</strain>
    </source>
</reference>
<dbReference type="EMBL" id="LUUK01000230">
    <property type="protein sequence ID" value="OAI11591.1"/>
    <property type="molecule type" value="Genomic_DNA"/>
</dbReference>
<organism evidence="2 3">
    <name type="scientific">Methylomonas koyamae</name>
    <dbReference type="NCBI Taxonomy" id="702114"/>
    <lineage>
        <taxon>Bacteria</taxon>
        <taxon>Pseudomonadati</taxon>
        <taxon>Pseudomonadota</taxon>
        <taxon>Gammaproteobacteria</taxon>
        <taxon>Methylococcales</taxon>
        <taxon>Methylococcaceae</taxon>
        <taxon>Methylomonas</taxon>
    </lineage>
</organism>
<dbReference type="AlphaFoldDB" id="A0A177N158"/>
<evidence type="ECO:0000313" key="2">
    <source>
        <dbReference type="EMBL" id="OAI11591.1"/>
    </source>
</evidence>
<accession>A0A177N158</accession>
<keyword evidence="1" id="KW-0732">Signal</keyword>
<keyword evidence="3" id="KW-1185">Reference proteome</keyword>
<name>A0A177N158_9GAMM</name>
<dbReference type="Proteomes" id="UP000077628">
    <property type="component" value="Unassembled WGS sequence"/>
</dbReference>
<sequence>MKSVELKRGFFVALLLTAAAAQAQDYPAADFQPKVVYRDPALAEAAPTASSAPTSAAAVPCVNQQAQTQSEADPKYPASSFQPKVVFSGTGS</sequence>
<comment type="caution">
    <text evidence="2">The sequence shown here is derived from an EMBL/GenBank/DDBJ whole genome shotgun (WGS) entry which is preliminary data.</text>
</comment>
<feature type="chain" id="PRO_5008068647" evidence="1">
    <location>
        <begin position="24"/>
        <end position="92"/>
    </location>
</feature>
<feature type="signal peptide" evidence="1">
    <location>
        <begin position="1"/>
        <end position="23"/>
    </location>
</feature>
<dbReference type="RefSeq" id="WP_064031736.1">
    <property type="nucleotide sequence ID" value="NZ_LUUK01000230.1"/>
</dbReference>
<gene>
    <name evidence="2" type="ORF">A1355_15965</name>
</gene>
<evidence type="ECO:0000256" key="1">
    <source>
        <dbReference type="SAM" id="SignalP"/>
    </source>
</evidence>
<protein>
    <submittedName>
        <fullName evidence="2">Uncharacterized protein</fullName>
    </submittedName>
</protein>
<dbReference type="OrthoDB" id="5573863at2"/>